<keyword evidence="5" id="KW-0653">Protein transport</keyword>
<dbReference type="AlphaFoldDB" id="A0A9X1Y5E3"/>
<dbReference type="Gene3D" id="1.20.5.3310">
    <property type="match status" value="1"/>
</dbReference>
<feature type="compositionally biased region" description="Pro residues" evidence="9">
    <location>
        <begin position="128"/>
        <end position="138"/>
    </location>
</feature>
<evidence type="ECO:0000256" key="6">
    <source>
        <dbReference type="ARBA" id="ARBA00022989"/>
    </source>
</evidence>
<feature type="non-terminal residue" evidence="11">
    <location>
        <position position="201"/>
    </location>
</feature>
<evidence type="ECO:0000256" key="5">
    <source>
        <dbReference type="ARBA" id="ARBA00022927"/>
    </source>
</evidence>
<proteinExistence type="inferred from homology"/>
<dbReference type="PRINTS" id="PR01506">
    <property type="entry name" value="TATBPROTEIN"/>
</dbReference>
<sequence>MFDLAWSEIALIAVVALVVIGPKDMPGAIRGLARMVQKARRMAGEFQGHVDEMVREAKLDDVRNQINEIRNFDFKGAVERTVDNDGSLRKSFTEDPFHAPAGVATTPIADPGGGAPGDAAPAATPAEPASPPAAPAFIPPAAARAAAPAFPSPEPAPPPSAFVPPAFVPPGVTAEPSNTLAAPPLPAAAEAAPAAPPPAAG</sequence>
<dbReference type="PANTHER" id="PTHR33162">
    <property type="entry name" value="SEC-INDEPENDENT PROTEIN TRANSLOCASE PROTEIN TATA, CHLOROPLASTIC"/>
    <property type="match status" value="1"/>
</dbReference>
<comment type="subcellular location">
    <subcellularLocation>
        <location evidence="1">Membrane</location>
        <topology evidence="1">Single-pass membrane protein</topology>
    </subcellularLocation>
</comment>
<evidence type="ECO:0000256" key="4">
    <source>
        <dbReference type="ARBA" id="ARBA00022692"/>
    </source>
</evidence>
<protein>
    <submittedName>
        <fullName evidence="11">Sec-independent protein translocase protein TatB</fullName>
    </submittedName>
</protein>
<evidence type="ECO:0000256" key="9">
    <source>
        <dbReference type="SAM" id="MobiDB-lite"/>
    </source>
</evidence>
<dbReference type="Proteomes" id="UP001139516">
    <property type="component" value="Unassembled WGS sequence"/>
</dbReference>
<keyword evidence="8 10" id="KW-0472">Membrane</keyword>
<name>A0A9X1Y5E3_9PROT</name>
<comment type="caution">
    <text evidence="11">The sequence shown here is derived from an EMBL/GenBank/DDBJ whole genome shotgun (WGS) entry which is preliminary data.</text>
</comment>
<gene>
    <name evidence="11" type="primary">tatB</name>
    <name evidence="11" type="ORF">M0638_05400</name>
</gene>
<dbReference type="EMBL" id="JALPRX010000019">
    <property type="protein sequence ID" value="MCK8783816.1"/>
    <property type="molecule type" value="Genomic_DNA"/>
</dbReference>
<accession>A0A9X1Y5E3</accession>
<feature type="compositionally biased region" description="Low complexity" evidence="9">
    <location>
        <begin position="117"/>
        <end position="127"/>
    </location>
</feature>
<feature type="compositionally biased region" description="Basic and acidic residues" evidence="9">
    <location>
        <begin position="87"/>
        <end position="97"/>
    </location>
</feature>
<evidence type="ECO:0000256" key="2">
    <source>
        <dbReference type="ARBA" id="ARBA00022448"/>
    </source>
</evidence>
<keyword evidence="2" id="KW-0813">Transport</keyword>
<dbReference type="Pfam" id="PF02416">
    <property type="entry name" value="TatA_B_E"/>
    <property type="match status" value="1"/>
</dbReference>
<dbReference type="RefSeq" id="WP_248665942.1">
    <property type="nucleotide sequence ID" value="NZ_JALPRX010000019.1"/>
</dbReference>
<keyword evidence="12" id="KW-1185">Reference proteome</keyword>
<feature type="compositionally biased region" description="Pro residues" evidence="9">
    <location>
        <begin position="150"/>
        <end position="168"/>
    </location>
</feature>
<organism evidence="11 12">
    <name type="scientific">Roseomonas acroporae</name>
    <dbReference type="NCBI Taxonomy" id="2937791"/>
    <lineage>
        <taxon>Bacteria</taxon>
        <taxon>Pseudomonadati</taxon>
        <taxon>Pseudomonadota</taxon>
        <taxon>Alphaproteobacteria</taxon>
        <taxon>Acetobacterales</taxon>
        <taxon>Roseomonadaceae</taxon>
        <taxon>Roseomonas</taxon>
    </lineage>
</organism>
<keyword evidence="6 10" id="KW-1133">Transmembrane helix</keyword>
<evidence type="ECO:0000313" key="12">
    <source>
        <dbReference type="Proteomes" id="UP001139516"/>
    </source>
</evidence>
<dbReference type="PANTHER" id="PTHR33162:SF1">
    <property type="entry name" value="SEC-INDEPENDENT PROTEIN TRANSLOCASE PROTEIN TATA, CHLOROPLASTIC"/>
    <property type="match status" value="1"/>
</dbReference>
<evidence type="ECO:0000256" key="1">
    <source>
        <dbReference type="ARBA" id="ARBA00004167"/>
    </source>
</evidence>
<feature type="compositionally biased region" description="Low complexity" evidence="9">
    <location>
        <begin position="139"/>
        <end position="149"/>
    </location>
</feature>
<keyword evidence="4 10" id="KW-0812">Transmembrane</keyword>
<dbReference type="InterPro" id="IPR018448">
    <property type="entry name" value="TatB"/>
</dbReference>
<reference evidence="11" key="1">
    <citation type="submission" date="2022-04" db="EMBL/GenBank/DDBJ databases">
        <title>Roseomonas acroporae sp. nov., isolated from coral Acropora digitifera.</title>
        <authorList>
            <person name="Sun H."/>
        </authorList>
    </citation>
    <scope>NUCLEOTIDE SEQUENCE</scope>
    <source>
        <strain evidence="11">NAR14</strain>
    </source>
</reference>
<evidence type="ECO:0000256" key="10">
    <source>
        <dbReference type="SAM" id="Phobius"/>
    </source>
</evidence>
<evidence type="ECO:0000256" key="8">
    <source>
        <dbReference type="ARBA" id="ARBA00023136"/>
    </source>
</evidence>
<feature type="transmembrane region" description="Helical" evidence="10">
    <location>
        <begin position="6"/>
        <end position="25"/>
    </location>
</feature>
<dbReference type="GO" id="GO:0043953">
    <property type="term" value="P:protein transport by the Tat complex"/>
    <property type="evidence" value="ECO:0007669"/>
    <property type="project" value="InterPro"/>
</dbReference>
<evidence type="ECO:0000256" key="3">
    <source>
        <dbReference type="ARBA" id="ARBA00022475"/>
    </source>
</evidence>
<dbReference type="HAMAP" id="MF_00237">
    <property type="entry name" value="TatB"/>
    <property type="match status" value="1"/>
</dbReference>
<evidence type="ECO:0000313" key="11">
    <source>
        <dbReference type="EMBL" id="MCK8783816.1"/>
    </source>
</evidence>
<evidence type="ECO:0000256" key="7">
    <source>
        <dbReference type="ARBA" id="ARBA00023010"/>
    </source>
</evidence>
<dbReference type="GO" id="GO:0008320">
    <property type="term" value="F:protein transmembrane transporter activity"/>
    <property type="evidence" value="ECO:0007669"/>
    <property type="project" value="InterPro"/>
</dbReference>
<dbReference type="InterPro" id="IPR003369">
    <property type="entry name" value="TatA/B/E"/>
</dbReference>
<dbReference type="GO" id="GO:0016020">
    <property type="term" value="C:membrane"/>
    <property type="evidence" value="ECO:0007669"/>
    <property type="project" value="UniProtKB-SubCell"/>
</dbReference>
<keyword evidence="7" id="KW-0811">Translocation</keyword>
<dbReference type="NCBIfam" id="TIGR01410">
    <property type="entry name" value="tatB"/>
    <property type="match status" value="1"/>
</dbReference>
<keyword evidence="3" id="KW-1003">Cell membrane</keyword>
<feature type="region of interest" description="Disordered" evidence="9">
    <location>
        <begin position="87"/>
        <end position="201"/>
    </location>
</feature>